<evidence type="ECO:0000313" key="2">
    <source>
        <dbReference type="Proteomes" id="UP001143309"/>
    </source>
</evidence>
<sequence length="108" mass="11706">MAVATAATWVKRLIPETTGRPTIAATSAARRTKRSEMIATVRGLWFNQSRPGELRQGLAQRYRPIDSVAMAQKNSIVDAPVSQAQHPWNGASFLSACGGCVRRVLLGD</sequence>
<accession>A0A9W6JQZ3</accession>
<organism evidence="1 2">
    <name type="scientific">Methylopila turkensis</name>
    <dbReference type="NCBI Taxonomy" id="1437816"/>
    <lineage>
        <taxon>Bacteria</taxon>
        <taxon>Pseudomonadati</taxon>
        <taxon>Pseudomonadota</taxon>
        <taxon>Alphaproteobacteria</taxon>
        <taxon>Hyphomicrobiales</taxon>
        <taxon>Methylopilaceae</taxon>
        <taxon>Methylopila</taxon>
    </lineage>
</organism>
<comment type="caution">
    <text evidence="1">The sequence shown here is derived from an EMBL/GenBank/DDBJ whole genome shotgun (WGS) entry which is preliminary data.</text>
</comment>
<gene>
    <name evidence="1" type="ORF">GCM10008174_19200</name>
</gene>
<dbReference type="AlphaFoldDB" id="A0A9W6JQZ3"/>
<keyword evidence="2" id="KW-1185">Reference proteome</keyword>
<dbReference type="Proteomes" id="UP001143309">
    <property type="component" value="Unassembled WGS sequence"/>
</dbReference>
<evidence type="ECO:0000313" key="1">
    <source>
        <dbReference type="EMBL" id="GLK80179.1"/>
    </source>
</evidence>
<name>A0A9W6JQZ3_9HYPH</name>
<protein>
    <submittedName>
        <fullName evidence="1">Uncharacterized protein</fullName>
    </submittedName>
</protein>
<reference evidence="1" key="2">
    <citation type="submission" date="2023-01" db="EMBL/GenBank/DDBJ databases">
        <authorList>
            <person name="Sun Q."/>
            <person name="Evtushenko L."/>
        </authorList>
    </citation>
    <scope>NUCLEOTIDE SEQUENCE</scope>
    <source>
        <strain evidence="1">VKM B-2748</strain>
    </source>
</reference>
<reference evidence="1" key="1">
    <citation type="journal article" date="2014" name="Int. J. Syst. Evol. Microbiol.">
        <title>Complete genome sequence of Corynebacterium casei LMG S-19264T (=DSM 44701T), isolated from a smear-ripened cheese.</title>
        <authorList>
            <consortium name="US DOE Joint Genome Institute (JGI-PGF)"/>
            <person name="Walter F."/>
            <person name="Albersmeier A."/>
            <person name="Kalinowski J."/>
            <person name="Ruckert C."/>
        </authorList>
    </citation>
    <scope>NUCLEOTIDE SEQUENCE</scope>
    <source>
        <strain evidence="1">VKM B-2748</strain>
    </source>
</reference>
<proteinExistence type="predicted"/>
<dbReference type="EMBL" id="BSFL01000002">
    <property type="protein sequence ID" value="GLK80179.1"/>
    <property type="molecule type" value="Genomic_DNA"/>
</dbReference>